<keyword evidence="3" id="KW-1185">Reference proteome</keyword>
<dbReference type="AlphaFoldDB" id="A0A4Y8CNN4"/>
<reference evidence="2 3" key="1">
    <citation type="submission" date="2017-11" db="EMBL/GenBank/DDBJ databases">
        <title>Comparative genomics of Botrytis spp.</title>
        <authorList>
            <person name="Valero-Jimenez C.A."/>
            <person name="Tapia P."/>
            <person name="Veloso J."/>
            <person name="Silva-Moreno E."/>
            <person name="Staats M."/>
            <person name="Valdes J.H."/>
            <person name="Van Kan J.A.L."/>
        </authorList>
    </citation>
    <scope>NUCLEOTIDE SEQUENCE [LARGE SCALE GENOMIC DNA]</scope>
    <source>
        <strain evidence="2 3">MUCL2830</strain>
    </source>
</reference>
<accession>A0A4Y8CNN4</accession>
<dbReference type="Proteomes" id="UP000297299">
    <property type="component" value="Unassembled WGS sequence"/>
</dbReference>
<dbReference type="EMBL" id="PHWZ01000433">
    <property type="protein sequence ID" value="TEY40381.1"/>
    <property type="molecule type" value="Genomic_DNA"/>
</dbReference>
<evidence type="ECO:0000256" key="1">
    <source>
        <dbReference type="SAM" id="MobiDB-lite"/>
    </source>
</evidence>
<organism evidence="2 3">
    <name type="scientific">Botryotinia calthae</name>
    <dbReference type="NCBI Taxonomy" id="38488"/>
    <lineage>
        <taxon>Eukaryota</taxon>
        <taxon>Fungi</taxon>
        <taxon>Dikarya</taxon>
        <taxon>Ascomycota</taxon>
        <taxon>Pezizomycotina</taxon>
        <taxon>Leotiomycetes</taxon>
        <taxon>Helotiales</taxon>
        <taxon>Sclerotiniaceae</taxon>
        <taxon>Botryotinia</taxon>
    </lineage>
</organism>
<feature type="compositionally biased region" description="Polar residues" evidence="1">
    <location>
        <begin position="39"/>
        <end position="49"/>
    </location>
</feature>
<protein>
    <submittedName>
        <fullName evidence="2">Uncharacterized protein</fullName>
    </submittedName>
</protein>
<gene>
    <name evidence="2" type="ORF">BOTCAL_0434g00050</name>
</gene>
<evidence type="ECO:0000313" key="2">
    <source>
        <dbReference type="EMBL" id="TEY40381.1"/>
    </source>
</evidence>
<comment type="caution">
    <text evidence="2">The sequence shown here is derived from an EMBL/GenBank/DDBJ whole genome shotgun (WGS) entry which is preliminary data.</text>
</comment>
<name>A0A4Y8CNN4_9HELO</name>
<proteinExistence type="predicted"/>
<feature type="compositionally biased region" description="Pro residues" evidence="1">
    <location>
        <begin position="50"/>
        <end position="64"/>
    </location>
</feature>
<feature type="region of interest" description="Disordered" evidence="1">
    <location>
        <begin position="39"/>
        <end position="65"/>
    </location>
</feature>
<evidence type="ECO:0000313" key="3">
    <source>
        <dbReference type="Proteomes" id="UP000297299"/>
    </source>
</evidence>
<dbReference type="OrthoDB" id="3548996at2759"/>
<sequence>MHTSSRFRDILAMVKRLFIDTDDVWSELGADFTSLRTKQSKSCAGSSPNSPVPVHIPTPTPPPESMESVAFSSIITYTDDTPDDTSGVDFFDLSTTSSSLSTLSSTSTDFSMIEEPAETENMMVPKSYTMKLCTIRFNKLYYLDFQIPWTHRDPCFDLTQDPVFWPEFFGSNPNYKHTKNSIPYIQRCLNIMYERTGDVSNLLGALVFSWIYDDDEGTGGFWAKLYEQIMGMLPFENVYGQDIVYLGRFEMPGGVTKACWNKAMQGFFEDKGHLGDSVYFAVTCNGGVEWLKREPAEKILEREEMETEWVVELPRNEYYC</sequence>